<accession>A0A0K1QFS0</accession>
<comment type="similarity">
    <text evidence="11">Belongs to the dus family.</text>
</comment>
<evidence type="ECO:0000256" key="7">
    <source>
        <dbReference type="ARBA" id="ARBA00022884"/>
    </source>
</evidence>
<evidence type="ECO:0000256" key="1">
    <source>
        <dbReference type="ARBA" id="ARBA00002790"/>
    </source>
</evidence>
<comment type="catalytic activity">
    <reaction evidence="10">
        <text>a 5,6-dihydrouridine in tRNA + NAD(+) = a uridine in tRNA + NADH + H(+)</text>
        <dbReference type="Rhea" id="RHEA:54452"/>
        <dbReference type="Rhea" id="RHEA-COMP:13339"/>
        <dbReference type="Rhea" id="RHEA-COMP:13887"/>
        <dbReference type="ChEBI" id="CHEBI:15378"/>
        <dbReference type="ChEBI" id="CHEBI:57540"/>
        <dbReference type="ChEBI" id="CHEBI:57945"/>
        <dbReference type="ChEBI" id="CHEBI:65315"/>
        <dbReference type="ChEBI" id="CHEBI:74443"/>
    </reaction>
</comment>
<comment type="cofactor">
    <cofactor evidence="11 13">
        <name>FMN</name>
        <dbReference type="ChEBI" id="CHEBI:58210"/>
    </cofactor>
</comment>
<evidence type="ECO:0000256" key="12">
    <source>
        <dbReference type="PIRSR" id="PIRSR006621-1"/>
    </source>
</evidence>
<dbReference type="Gene3D" id="1.10.1200.80">
    <property type="entry name" value="Putative flavin oxidoreducatase, domain 2"/>
    <property type="match status" value="1"/>
</dbReference>
<dbReference type="RefSeq" id="WP_240488908.1">
    <property type="nucleotide sequence ID" value="NZ_CP012333.1"/>
</dbReference>
<feature type="domain" description="DUS-like FMN-binding" evidence="14">
    <location>
        <begin position="18"/>
        <end position="317"/>
    </location>
</feature>
<keyword evidence="8 11" id="KW-0560">Oxidoreductase</keyword>
<dbReference type="EC" id="1.3.1.-" evidence="11"/>
<protein>
    <recommendedName>
        <fullName evidence="11">tRNA-dihydrouridine synthase</fullName>
        <ecNumber evidence="11">1.3.1.-</ecNumber>
    </recommendedName>
</protein>
<feature type="active site" description="Proton donor" evidence="12">
    <location>
        <position position="105"/>
    </location>
</feature>
<dbReference type="GO" id="GO:0000049">
    <property type="term" value="F:tRNA binding"/>
    <property type="evidence" value="ECO:0007669"/>
    <property type="project" value="UniProtKB-KW"/>
</dbReference>
<keyword evidence="2" id="KW-0820">tRNA-binding</keyword>
<dbReference type="InterPro" id="IPR024036">
    <property type="entry name" value="tRNA-dHydroUridine_Synthase_C"/>
</dbReference>
<dbReference type="SUPFAM" id="SSF51395">
    <property type="entry name" value="FMN-linked oxidoreductases"/>
    <property type="match status" value="1"/>
</dbReference>
<dbReference type="PIRSF" id="PIRSF006621">
    <property type="entry name" value="Dus"/>
    <property type="match status" value="1"/>
</dbReference>
<keyword evidence="13" id="KW-0547">Nucleotide-binding</keyword>
<evidence type="ECO:0000259" key="14">
    <source>
        <dbReference type="Pfam" id="PF01207"/>
    </source>
</evidence>
<dbReference type="GO" id="GO:0017150">
    <property type="term" value="F:tRNA dihydrouridine synthase activity"/>
    <property type="evidence" value="ECO:0007669"/>
    <property type="project" value="InterPro"/>
</dbReference>
<dbReference type="AlphaFoldDB" id="A0A0K1QFS0"/>
<dbReference type="Pfam" id="PF01207">
    <property type="entry name" value="Dus"/>
    <property type="match status" value="1"/>
</dbReference>
<feature type="binding site" evidence="13">
    <location>
        <position position="175"/>
    </location>
    <ligand>
        <name>FMN</name>
        <dbReference type="ChEBI" id="CHEBI:58210"/>
    </ligand>
</feature>
<feature type="binding site" evidence="13">
    <location>
        <position position="75"/>
    </location>
    <ligand>
        <name>FMN</name>
        <dbReference type="ChEBI" id="CHEBI:58210"/>
    </ligand>
</feature>
<evidence type="ECO:0000313" key="15">
    <source>
        <dbReference type="EMBL" id="AKV04626.1"/>
    </source>
</evidence>
<organism evidence="15 16">
    <name type="scientific">Labilithrix luteola</name>
    <dbReference type="NCBI Taxonomy" id="1391654"/>
    <lineage>
        <taxon>Bacteria</taxon>
        <taxon>Pseudomonadati</taxon>
        <taxon>Myxococcota</taxon>
        <taxon>Polyangia</taxon>
        <taxon>Polyangiales</taxon>
        <taxon>Labilitrichaceae</taxon>
        <taxon>Labilithrix</taxon>
    </lineage>
</organism>
<reference evidence="15 16" key="1">
    <citation type="submission" date="2015-08" db="EMBL/GenBank/DDBJ databases">
        <authorList>
            <person name="Babu N.S."/>
            <person name="Beckwith C.J."/>
            <person name="Beseler K.G."/>
            <person name="Brison A."/>
            <person name="Carone J.V."/>
            <person name="Caskin T.P."/>
            <person name="Diamond M."/>
            <person name="Durham M.E."/>
            <person name="Foxe J.M."/>
            <person name="Go M."/>
            <person name="Henderson B.A."/>
            <person name="Jones I.B."/>
            <person name="McGettigan J.A."/>
            <person name="Micheletti S.J."/>
            <person name="Nasrallah M.E."/>
            <person name="Ortiz D."/>
            <person name="Piller C.R."/>
            <person name="Privatt S.R."/>
            <person name="Schneider S.L."/>
            <person name="Sharp S."/>
            <person name="Smith T.C."/>
            <person name="Stanton J.D."/>
            <person name="Ullery H.E."/>
            <person name="Wilson R.J."/>
            <person name="Serrano M.G."/>
            <person name="Buck G."/>
            <person name="Lee V."/>
            <person name="Wang Y."/>
            <person name="Carvalho R."/>
            <person name="Voegtly L."/>
            <person name="Shi R."/>
            <person name="Duckworth R."/>
            <person name="Johnson A."/>
            <person name="Loviza R."/>
            <person name="Walstead R."/>
            <person name="Shah Z."/>
            <person name="Kiflezghi M."/>
            <person name="Wade K."/>
            <person name="Ball S.L."/>
            <person name="Bradley K.W."/>
            <person name="Asai D.J."/>
            <person name="Bowman C.A."/>
            <person name="Russell D.A."/>
            <person name="Pope W.H."/>
            <person name="Jacobs-Sera D."/>
            <person name="Hendrix R.W."/>
            <person name="Hatfull G.F."/>
        </authorList>
    </citation>
    <scope>NUCLEOTIDE SEQUENCE [LARGE SCALE GENOMIC DNA]</scope>
    <source>
        <strain evidence="15 16">DSM 27648</strain>
    </source>
</reference>
<evidence type="ECO:0000313" key="16">
    <source>
        <dbReference type="Proteomes" id="UP000064967"/>
    </source>
</evidence>
<evidence type="ECO:0000256" key="10">
    <source>
        <dbReference type="ARBA" id="ARBA00048802"/>
    </source>
</evidence>
<feature type="binding site" evidence="13">
    <location>
        <position position="144"/>
    </location>
    <ligand>
        <name>FMN</name>
        <dbReference type="ChEBI" id="CHEBI:58210"/>
    </ligand>
</feature>
<name>A0A0K1QFS0_9BACT</name>
<evidence type="ECO:0000256" key="11">
    <source>
        <dbReference type="PIRNR" id="PIRNR006621"/>
    </source>
</evidence>
<dbReference type="CDD" id="cd02801">
    <property type="entry name" value="DUS_like_FMN"/>
    <property type="match status" value="1"/>
</dbReference>
<comment type="catalytic activity">
    <reaction evidence="9">
        <text>a 5,6-dihydrouridine in tRNA + NADP(+) = a uridine in tRNA + NADPH + H(+)</text>
        <dbReference type="Rhea" id="RHEA:23624"/>
        <dbReference type="Rhea" id="RHEA-COMP:13339"/>
        <dbReference type="Rhea" id="RHEA-COMP:13887"/>
        <dbReference type="ChEBI" id="CHEBI:15378"/>
        <dbReference type="ChEBI" id="CHEBI:57783"/>
        <dbReference type="ChEBI" id="CHEBI:58349"/>
        <dbReference type="ChEBI" id="CHEBI:65315"/>
        <dbReference type="ChEBI" id="CHEBI:74443"/>
    </reaction>
</comment>
<keyword evidence="6" id="KW-0521">NADP</keyword>
<dbReference type="InterPro" id="IPR001269">
    <property type="entry name" value="DUS_fam"/>
</dbReference>
<keyword evidence="4 11" id="KW-0288">FMN</keyword>
<dbReference type="InterPro" id="IPR013785">
    <property type="entry name" value="Aldolase_TIM"/>
</dbReference>
<dbReference type="EMBL" id="CP012333">
    <property type="protein sequence ID" value="AKV04626.1"/>
    <property type="molecule type" value="Genomic_DNA"/>
</dbReference>
<keyword evidence="16" id="KW-1185">Reference proteome</keyword>
<dbReference type="STRING" id="1391654.AKJ09_11289"/>
<evidence type="ECO:0000256" key="8">
    <source>
        <dbReference type="ARBA" id="ARBA00023002"/>
    </source>
</evidence>
<evidence type="ECO:0000256" key="5">
    <source>
        <dbReference type="ARBA" id="ARBA00022694"/>
    </source>
</evidence>
<evidence type="ECO:0000256" key="6">
    <source>
        <dbReference type="ARBA" id="ARBA00022857"/>
    </source>
</evidence>
<keyword evidence="5 11" id="KW-0819">tRNA processing</keyword>
<proteinExistence type="inferred from homology"/>
<dbReference type="NCBIfam" id="TIGR00737">
    <property type="entry name" value="nifR3_yhdG"/>
    <property type="match status" value="1"/>
</dbReference>
<dbReference type="InterPro" id="IPR035587">
    <property type="entry name" value="DUS-like_FMN-bd"/>
</dbReference>
<comment type="function">
    <text evidence="1 11">Catalyzes the synthesis of 5,6-dihydrouridine (D), a modified base found in the D-loop of most tRNAs, via the reduction of the C5-C6 double bond in target uridines.</text>
</comment>
<dbReference type="PATRIC" id="fig|1391654.3.peg.11462"/>
<dbReference type="Gene3D" id="3.20.20.70">
    <property type="entry name" value="Aldolase class I"/>
    <property type="match status" value="1"/>
</dbReference>
<keyword evidence="3 11" id="KW-0285">Flavoprotein</keyword>
<dbReference type="InterPro" id="IPR004652">
    <property type="entry name" value="DusB-like"/>
</dbReference>
<dbReference type="KEGG" id="llu:AKJ09_11289"/>
<keyword evidence="7" id="KW-0694">RNA-binding</keyword>
<dbReference type="GO" id="GO:0050660">
    <property type="term" value="F:flavin adenine dinucleotide binding"/>
    <property type="evidence" value="ECO:0007669"/>
    <property type="project" value="InterPro"/>
</dbReference>
<evidence type="ECO:0000256" key="3">
    <source>
        <dbReference type="ARBA" id="ARBA00022630"/>
    </source>
</evidence>
<feature type="binding site" evidence="13">
    <location>
        <begin position="230"/>
        <end position="231"/>
    </location>
    <ligand>
        <name>FMN</name>
        <dbReference type="ChEBI" id="CHEBI:58210"/>
    </ligand>
</feature>
<dbReference type="Proteomes" id="UP000064967">
    <property type="component" value="Chromosome"/>
</dbReference>
<dbReference type="PANTHER" id="PTHR45846:SF1">
    <property type="entry name" value="TRNA-DIHYDROURIDINE(47) SYNTHASE [NAD(P)(+)]-LIKE"/>
    <property type="match status" value="1"/>
</dbReference>
<sequence length="328" mass="35749">MHENHAKLKQVYGNKPVILAPMEDVTDMVFRRLCRSLGGDVSMTEFVNVEGLLRGCRNAKRKIRLADDDGLTAIQIYGANPERLAEAARFAEEAEPFFIDVNCGCWVPKIAGRGAGAGWLRDPEAMVAMAKMVVSSVSLPVTVKTRIGLGPESHMPIVDLARRLEDAGVSALTIHCRTASMGHSGSADWSWAARAREVVSIPVIVNGDVKTAQDAKRALDETGCAGVMVGRRAIEHPWIFREAYSLLREGTLRALPTDEERIELCREHLKANVAERGEPYGVRCTRRHLSGYLAGLRGASQLRQQLNTCDSLEGCLAILDAYGSVAAA</sequence>
<dbReference type="PANTHER" id="PTHR45846">
    <property type="entry name" value="TRNA-DIHYDROURIDINE(47) SYNTHASE [NAD(P)(+)]-LIKE"/>
    <property type="match status" value="1"/>
</dbReference>
<gene>
    <name evidence="15" type="ORF">AKJ09_11289</name>
</gene>
<evidence type="ECO:0000256" key="2">
    <source>
        <dbReference type="ARBA" id="ARBA00022555"/>
    </source>
</evidence>
<evidence type="ECO:0000256" key="4">
    <source>
        <dbReference type="ARBA" id="ARBA00022643"/>
    </source>
</evidence>
<evidence type="ECO:0000256" key="9">
    <source>
        <dbReference type="ARBA" id="ARBA00048205"/>
    </source>
</evidence>
<evidence type="ECO:0000256" key="13">
    <source>
        <dbReference type="PIRSR" id="PIRSR006621-2"/>
    </source>
</evidence>